<keyword evidence="5" id="KW-0998">Cell outer membrane</keyword>
<evidence type="ECO:0000256" key="3">
    <source>
        <dbReference type="ARBA" id="ARBA00022729"/>
    </source>
</evidence>
<dbReference type="OrthoDB" id="9783641at2"/>
<comment type="subcellular location">
    <subcellularLocation>
        <location evidence="1">Cell outer membrane</location>
    </subcellularLocation>
</comment>
<dbReference type="InterPro" id="IPR041662">
    <property type="entry name" value="SusD-like_2"/>
</dbReference>
<dbReference type="AlphaFoldDB" id="A0A5B8V0E2"/>
<dbReference type="InterPro" id="IPR012944">
    <property type="entry name" value="SusD_RagB_dom"/>
</dbReference>
<reference evidence="7 8" key="1">
    <citation type="journal article" date="2017" name="Curr. Microbiol.">
        <title>Mucilaginibacter ginsenosidivorans sp. nov., Isolated from Soil of Ginseng Field.</title>
        <authorList>
            <person name="Kim M.M."/>
            <person name="Siddiqi M.Z."/>
            <person name="Im W.T."/>
        </authorList>
    </citation>
    <scope>NUCLEOTIDE SEQUENCE [LARGE SCALE GENOMIC DNA]</scope>
    <source>
        <strain evidence="7 8">Gsoil 3017</strain>
    </source>
</reference>
<keyword evidence="8" id="KW-1185">Reference proteome</keyword>
<dbReference type="InterPro" id="IPR011990">
    <property type="entry name" value="TPR-like_helical_dom_sf"/>
</dbReference>
<dbReference type="Pfam" id="PF12771">
    <property type="entry name" value="SusD-like_2"/>
    <property type="match status" value="1"/>
</dbReference>
<dbReference type="CDD" id="cd08977">
    <property type="entry name" value="SusD"/>
    <property type="match status" value="1"/>
</dbReference>
<comment type="similarity">
    <text evidence="2">Belongs to the SusD family.</text>
</comment>
<keyword evidence="3" id="KW-0732">Signal</keyword>
<evidence type="ECO:0000259" key="6">
    <source>
        <dbReference type="Pfam" id="PF07980"/>
    </source>
</evidence>
<evidence type="ECO:0000313" key="7">
    <source>
        <dbReference type="EMBL" id="QEC64814.1"/>
    </source>
</evidence>
<dbReference type="Proteomes" id="UP000321479">
    <property type="component" value="Chromosome"/>
</dbReference>
<organism evidence="7 8">
    <name type="scientific">Mucilaginibacter ginsenosidivorans</name>
    <dbReference type="NCBI Taxonomy" id="398053"/>
    <lineage>
        <taxon>Bacteria</taxon>
        <taxon>Pseudomonadati</taxon>
        <taxon>Bacteroidota</taxon>
        <taxon>Sphingobacteriia</taxon>
        <taxon>Sphingobacteriales</taxon>
        <taxon>Sphingobacteriaceae</taxon>
        <taxon>Mucilaginibacter</taxon>
    </lineage>
</organism>
<dbReference type="PROSITE" id="PS51257">
    <property type="entry name" value="PROKAR_LIPOPROTEIN"/>
    <property type="match status" value="1"/>
</dbReference>
<evidence type="ECO:0000256" key="1">
    <source>
        <dbReference type="ARBA" id="ARBA00004442"/>
    </source>
</evidence>
<proteinExistence type="inferred from homology"/>
<feature type="domain" description="RagB/SusD" evidence="6">
    <location>
        <begin position="371"/>
        <end position="531"/>
    </location>
</feature>
<dbReference type="SUPFAM" id="SSF48452">
    <property type="entry name" value="TPR-like"/>
    <property type="match status" value="1"/>
</dbReference>
<protein>
    <submittedName>
        <fullName evidence="7">RagB/SusD family nutrient uptake outer membrane protein</fullName>
    </submittedName>
</protein>
<dbReference type="RefSeq" id="WP_147033648.1">
    <property type="nucleotide sequence ID" value="NZ_CP042436.1"/>
</dbReference>
<dbReference type="Pfam" id="PF07980">
    <property type="entry name" value="SusD_RagB"/>
    <property type="match status" value="1"/>
</dbReference>
<dbReference type="GO" id="GO:0009279">
    <property type="term" value="C:cell outer membrane"/>
    <property type="evidence" value="ECO:0007669"/>
    <property type="project" value="UniProtKB-SubCell"/>
</dbReference>
<dbReference type="Gene3D" id="1.10.3780.10">
    <property type="entry name" value="SusD-like"/>
    <property type="match status" value="1"/>
</dbReference>
<evidence type="ECO:0000256" key="4">
    <source>
        <dbReference type="ARBA" id="ARBA00023136"/>
    </source>
</evidence>
<name>A0A5B8V0E2_9SPHI</name>
<dbReference type="Gene3D" id="1.25.40.10">
    <property type="entry name" value="Tetratricopeptide repeat domain"/>
    <property type="match status" value="1"/>
</dbReference>
<dbReference type="Gene3D" id="1.25.40.390">
    <property type="match status" value="1"/>
</dbReference>
<evidence type="ECO:0000313" key="8">
    <source>
        <dbReference type="Proteomes" id="UP000321479"/>
    </source>
</evidence>
<sequence length="532" mass="58880">MKVRNIRLLATITVIGVAVTITSCKKNLVPIGQVTTASVYKDFGNYQQVLAKLYTAYALSGQQGPAGNPDIAGIDEGFGNYLREYFNMQELTTDEAQIVWNDGTVHTLHDMTWNNQCEFIRAMYDRIYYEISLDNEFIRNTTDAELAKNGITGSDATTAKQYRAEARFLRALSYWHAIDLFGNVPFVTEADNVGVFFPKQASRTDVFNYIESELKAIDGDLGAPRFSYGHADKAVAWTLLAKLYLNAKVYTGTDRSADAVTYASKVITDGGYTLEPHFKDLFLADNNTSNEIIFPIESDGLHTQGYGGMTYIVHASVGGNMNKTDYGIASGGWAGLRTTPQYVALFPDPSGNSDKRAMFFTDGQKLDIADEYTFNDGYAITKFKNVTKAGVAGSDPTGTFVDTDFPMFRLADVYLMYAEGVLRGGGGDLGTALTYVNMVRTRAYDGDVSGDITAGQLTLPFILDERGRELLFEGHRRTDLIRFNKFTSGDYTWQWKGATHNGTGVEDYRNLMPIPSTDIINNPTLKQNPGYN</sequence>
<evidence type="ECO:0000256" key="5">
    <source>
        <dbReference type="ARBA" id="ARBA00023237"/>
    </source>
</evidence>
<dbReference type="EMBL" id="CP042436">
    <property type="protein sequence ID" value="QEC64814.1"/>
    <property type="molecule type" value="Genomic_DNA"/>
</dbReference>
<keyword evidence="4" id="KW-0472">Membrane</keyword>
<dbReference type="KEGG" id="mgin:FRZ54_20345"/>
<gene>
    <name evidence="7" type="ORF">FRZ54_20345</name>
</gene>
<evidence type="ECO:0000256" key="2">
    <source>
        <dbReference type="ARBA" id="ARBA00006275"/>
    </source>
</evidence>
<accession>A0A5B8V0E2</accession>